<evidence type="ECO:0000313" key="1">
    <source>
        <dbReference type="EMBL" id="KIM51011.1"/>
    </source>
</evidence>
<gene>
    <name evidence="1" type="ORF">SCLCIDRAFT_1224924</name>
</gene>
<reference evidence="1 2" key="1">
    <citation type="submission" date="2014-04" db="EMBL/GenBank/DDBJ databases">
        <authorList>
            <consortium name="DOE Joint Genome Institute"/>
            <person name="Kuo A."/>
            <person name="Kohler A."/>
            <person name="Nagy L.G."/>
            <person name="Floudas D."/>
            <person name="Copeland A."/>
            <person name="Barry K.W."/>
            <person name="Cichocki N."/>
            <person name="Veneault-Fourrey C."/>
            <person name="LaButti K."/>
            <person name="Lindquist E.A."/>
            <person name="Lipzen A."/>
            <person name="Lundell T."/>
            <person name="Morin E."/>
            <person name="Murat C."/>
            <person name="Sun H."/>
            <person name="Tunlid A."/>
            <person name="Henrissat B."/>
            <person name="Grigoriev I.V."/>
            <person name="Hibbett D.S."/>
            <person name="Martin F."/>
            <person name="Nordberg H.P."/>
            <person name="Cantor M.N."/>
            <person name="Hua S.X."/>
        </authorList>
    </citation>
    <scope>NUCLEOTIDE SEQUENCE [LARGE SCALE GENOMIC DNA]</scope>
    <source>
        <strain evidence="1 2">Foug A</strain>
    </source>
</reference>
<proteinExistence type="predicted"/>
<sequence>MRIPSTFSRHSLRSSAVKKNSGTRWVSQLTVHIDRPELTISLELGEVLAVAGMDFALSSTKGPIRGLVHGQPGGYKSIESPSRKTLYRVKALYVWANQLNGAPQRWHHRLA</sequence>
<dbReference type="Proteomes" id="UP000053989">
    <property type="component" value="Unassembled WGS sequence"/>
</dbReference>
<reference evidence="2" key="2">
    <citation type="submission" date="2015-01" db="EMBL/GenBank/DDBJ databases">
        <title>Evolutionary Origins and Diversification of the Mycorrhizal Mutualists.</title>
        <authorList>
            <consortium name="DOE Joint Genome Institute"/>
            <consortium name="Mycorrhizal Genomics Consortium"/>
            <person name="Kohler A."/>
            <person name="Kuo A."/>
            <person name="Nagy L.G."/>
            <person name="Floudas D."/>
            <person name="Copeland A."/>
            <person name="Barry K.W."/>
            <person name="Cichocki N."/>
            <person name="Veneault-Fourrey C."/>
            <person name="LaButti K."/>
            <person name="Lindquist E.A."/>
            <person name="Lipzen A."/>
            <person name="Lundell T."/>
            <person name="Morin E."/>
            <person name="Murat C."/>
            <person name="Riley R."/>
            <person name="Ohm R."/>
            <person name="Sun H."/>
            <person name="Tunlid A."/>
            <person name="Henrissat B."/>
            <person name="Grigoriev I.V."/>
            <person name="Hibbett D.S."/>
            <person name="Martin F."/>
        </authorList>
    </citation>
    <scope>NUCLEOTIDE SEQUENCE [LARGE SCALE GENOMIC DNA]</scope>
    <source>
        <strain evidence="2">Foug A</strain>
    </source>
</reference>
<accession>A0A0C3D4H4</accession>
<protein>
    <submittedName>
        <fullName evidence="1">Uncharacterized protein</fullName>
    </submittedName>
</protein>
<dbReference type="HOGENOM" id="CLU_2159900_0_0_1"/>
<dbReference type="InParanoid" id="A0A0C3D4H4"/>
<dbReference type="EMBL" id="KN822297">
    <property type="protein sequence ID" value="KIM51011.1"/>
    <property type="molecule type" value="Genomic_DNA"/>
</dbReference>
<name>A0A0C3D4H4_9AGAM</name>
<organism evidence="1 2">
    <name type="scientific">Scleroderma citrinum Foug A</name>
    <dbReference type="NCBI Taxonomy" id="1036808"/>
    <lineage>
        <taxon>Eukaryota</taxon>
        <taxon>Fungi</taxon>
        <taxon>Dikarya</taxon>
        <taxon>Basidiomycota</taxon>
        <taxon>Agaricomycotina</taxon>
        <taxon>Agaricomycetes</taxon>
        <taxon>Agaricomycetidae</taxon>
        <taxon>Boletales</taxon>
        <taxon>Sclerodermatineae</taxon>
        <taxon>Sclerodermataceae</taxon>
        <taxon>Scleroderma</taxon>
    </lineage>
</organism>
<dbReference type="AlphaFoldDB" id="A0A0C3D4H4"/>
<keyword evidence="2" id="KW-1185">Reference proteome</keyword>
<evidence type="ECO:0000313" key="2">
    <source>
        <dbReference type="Proteomes" id="UP000053989"/>
    </source>
</evidence>